<keyword evidence="15 22" id="KW-1133">Transmembrane helix</keyword>
<keyword evidence="7" id="KW-0433">Leucine-rich repeat</keyword>
<dbReference type="FunFam" id="3.80.10.10:FF:000905">
    <property type="entry name" value="Receptor-like protein kinase 7"/>
    <property type="match status" value="1"/>
</dbReference>
<comment type="similarity">
    <text evidence="2">Belongs to the protein kinase superfamily. Ser/Thr protein kinase family.</text>
</comment>
<dbReference type="InterPro" id="IPR013210">
    <property type="entry name" value="LRR_N_plant-typ"/>
</dbReference>
<dbReference type="PROSITE" id="PS51450">
    <property type="entry name" value="LRR"/>
    <property type="match status" value="2"/>
</dbReference>
<evidence type="ECO:0000313" key="25">
    <source>
        <dbReference type="Proteomes" id="UP000015453"/>
    </source>
</evidence>
<feature type="non-terminal residue" evidence="24">
    <location>
        <position position="1"/>
    </location>
</feature>
<dbReference type="Pfam" id="PF00069">
    <property type="entry name" value="Pkinase"/>
    <property type="match status" value="1"/>
</dbReference>
<evidence type="ECO:0000256" key="16">
    <source>
        <dbReference type="ARBA" id="ARBA00023136"/>
    </source>
</evidence>
<dbReference type="FunFam" id="1.10.510.10:FF:000417">
    <property type="entry name" value="Leucine-rich repeat receptor-like protein kinase"/>
    <property type="match status" value="1"/>
</dbReference>
<dbReference type="InterPro" id="IPR001611">
    <property type="entry name" value="Leu-rich_rpt"/>
</dbReference>
<evidence type="ECO:0000256" key="15">
    <source>
        <dbReference type="ARBA" id="ARBA00022989"/>
    </source>
</evidence>
<keyword evidence="11" id="KW-0677">Repeat</keyword>
<dbReference type="GO" id="GO:0005524">
    <property type="term" value="F:ATP binding"/>
    <property type="evidence" value="ECO:0007669"/>
    <property type="project" value="UniProtKB-UniRule"/>
</dbReference>
<evidence type="ECO:0000256" key="17">
    <source>
        <dbReference type="ARBA" id="ARBA00023180"/>
    </source>
</evidence>
<dbReference type="GO" id="GO:0004674">
    <property type="term" value="F:protein serine/threonine kinase activity"/>
    <property type="evidence" value="ECO:0007669"/>
    <property type="project" value="UniProtKB-KW"/>
</dbReference>
<evidence type="ECO:0000256" key="1">
    <source>
        <dbReference type="ARBA" id="ARBA00004162"/>
    </source>
</evidence>
<evidence type="ECO:0000256" key="4">
    <source>
        <dbReference type="ARBA" id="ARBA00022475"/>
    </source>
</evidence>
<keyword evidence="5" id="KW-0723">Serine/threonine-protein kinase</keyword>
<evidence type="ECO:0000256" key="2">
    <source>
        <dbReference type="ARBA" id="ARBA00008684"/>
    </source>
</evidence>
<dbReference type="Gene3D" id="1.10.510.10">
    <property type="entry name" value="Transferase(Phosphotransferase) domain 1"/>
    <property type="match status" value="1"/>
</dbReference>
<keyword evidence="12 20" id="KW-0547">Nucleotide-binding</keyword>
<protein>
    <recommendedName>
        <fullName evidence="3">non-specific serine/threonine protein kinase</fullName>
        <ecNumber evidence="3">2.7.11.1</ecNumber>
    </recommendedName>
</protein>
<dbReference type="Gene3D" id="3.30.200.20">
    <property type="entry name" value="Phosphorylase Kinase, domain 1"/>
    <property type="match status" value="1"/>
</dbReference>
<evidence type="ECO:0000256" key="22">
    <source>
        <dbReference type="SAM" id="Phobius"/>
    </source>
</evidence>
<dbReference type="SUPFAM" id="SSF56112">
    <property type="entry name" value="Protein kinase-like (PK-like)"/>
    <property type="match status" value="1"/>
</dbReference>
<dbReference type="Pfam" id="PF08263">
    <property type="entry name" value="LRRNT_2"/>
    <property type="match status" value="1"/>
</dbReference>
<organism evidence="24 25">
    <name type="scientific">Genlisea aurea</name>
    <dbReference type="NCBI Taxonomy" id="192259"/>
    <lineage>
        <taxon>Eukaryota</taxon>
        <taxon>Viridiplantae</taxon>
        <taxon>Streptophyta</taxon>
        <taxon>Embryophyta</taxon>
        <taxon>Tracheophyta</taxon>
        <taxon>Spermatophyta</taxon>
        <taxon>Magnoliopsida</taxon>
        <taxon>eudicotyledons</taxon>
        <taxon>Gunneridae</taxon>
        <taxon>Pentapetalae</taxon>
        <taxon>asterids</taxon>
        <taxon>lamiids</taxon>
        <taxon>Lamiales</taxon>
        <taxon>Lentibulariaceae</taxon>
        <taxon>Genlisea</taxon>
    </lineage>
</organism>
<evidence type="ECO:0000256" key="12">
    <source>
        <dbReference type="ARBA" id="ARBA00022741"/>
    </source>
</evidence>
<keyword evidence="16 22" id="KW-0472">Membrane</keyword>
<dbReference type="OrthoDB" id="2015831at2759"/>
<evidence type="ECO:0000256" key="5">
    <source>
        <dbReference type="ARBA" id="ARBA00022527"/>
    </source>
</evidence>
<evidence type="ECO:0000313" key="24">
    <source>
        <dbReference type="EMBL" id="EPS73238.1"/>
    </source>
</evidence>
<evidence type="ECO:0000256" key="21">
    <source>
        <dbReference type="SAM" id="MobiDB-lite"/>
    </source>
</evidence>
<dbReference type="PROSITE" id="PS00107">
    <property type="entry name" value="PROTEIN_KINASE_ATP"/>
    <property type="match status" value="1"/>
</dbReference>
<dbReference type="Proteomes" id="UP000015453">
    <property type="component" value="Unassembled WGS sequence"/>
</dbReference>
<comment type="caution">
    <text evidence="24">The sequence shown here is derived from an EMBL/GenBank/DDBJ whole genome shotgun (WGS) entry which is preliminary data.</text>
</comment>
<feature type="region of interest" description="Disordered" evidence="21">
    <location>
        <begin position="672"/>
        <end position="697"/>
    </location>
</feature>
<dbReference type="InterPro" id="IPR008271">
    <property type="entry name" value="Ser/Thr_kinase_AS"/>
</dbReference>
<keyword evidence="8" id="KW-0808">Transferase</keyword>
<comment type="subcellular location">
    <subcellularLocation>
        <location evidence="1">Cell membrane</location>
        <topology evidence="1">Single-pass membrane protein</topology>
    </subcellularLocation>
</comment>
<keyword evidence="13" id="KW-0418">Kinase</keyword>
<proteinExistence type="inferred from homology"/>
<dbReference type="InterPro" id="IPR000719">
    <property type="entry name" value="Prot_kinase_dom"/>
</dbReference>
<feature type="transmembrane region" description="Helical" evidence="22">
    <location>
        <begin position="582"/>
        <end position="603"/>
    </location>
</feature>
<dbReference type="PROSITE" id="PS50011">
    <property type="entry name" value="PROTEIN_KINASE_DOM"/>
    <property type="match status" value="1"/>
</dbReference>
<dbReference type="Gene3D" id="3.80.10.10">
    <property type="entry name" value="Ribonuclease Inhibitor"/>
    <property type="match status" value="6"/>
</dbReference>
<evidence type="ECO:0000256" key="11">
    <source>
        <dbReference type="ARBA" id="ARBA00022737"/>
    </source>
</evidence>
<feature type="binding site" evidence="20">
    <location>
        <position position="669"/>
    </location>
    <ligand>
        <name>ATP</name>
        <dbReference type="ChEBI" id="CHEBI:30616"/>
    </ligand>
</feature>
<dbReference type="FunFam" id="3.80.10.10:FF:000095">
    <property type="entry name" value="LRR receptor-like serine/threonine-protein kinase GSO1"/>
    <property type="match status" value="1"/>
</dbReference>
<gene>
    <name evidence="24" type="ORF">M569_01518</name>
</gene>
<evidence type="ECO:0000256" key="6">
    <source>
        <dbReference type="ARBA" id="ARBA00022553"/>
    </source>
</evidence>
<dbReference type="InterPro" id="IPR050647">
    <property type="entry name" value="Plant_LRR-RLKs"/>
</dbReference>
<dbReference type="GO" id="GO:0005886">
    <property type="term" value="C:plasma membrane"/>
    <property type="evidence" value="ECO:0007669"/>
    <property type="project" value="UniProtKB-SubCell"/>
</dbReference>
<dbReference type="EC" id="2.7.11.1" evidence="3"/>
<comment type="catalytic activity">
    <reaction evidence="18">
        <text>L-threonyl-[protein] + ATP = O-phospho-L-threonyl-[protein] + ADP + H(+)</text>
        <dbReference type="Rhea" id="RHEA:46608"/>
        <dbReference type="Rhea" id="RHEA-COMP:11060"/>
        <dbReference type="Rhea" id="RHEA-COMP:11605"/>
        <dbReference type="ChEBI" id="CHEBI:15378"/>
        <dbReference type="ChEBI" id="CHEBI:30013"/>
        <dbReference type="ChEBI" id="CHEBI:30616"/>
        <dbReference type="ChEBI" id="CHEBI:61977"/>
        <dbReference type="ChEBI" id="CHEBI:456216"/>
        <dbReference type="EC" id="2.7.11.1"/>
    </reaction>
</comment>
<sequence length="947" mass="103016">LLCILCVSAAAADEVQTLLSIKAAFRDSTTRVFDSWVSQNPVCSFSGITCDSNGFVKEIELSNQNLTGVVPVSDFCRIQFLEKLSLGFNNLYGTVAGLNGCSNLKYLDLGNNLFSGSFPNVSSLTGLVTLHANLSGFSGIFPWDSLKNMSNLQVLSVGDNPFDTMPFPAVITNLTTINWLYMSNCSIEGNIPEEIGNLNNLSGEIPAGITKLNKLRMLELYSNSFTGEFPAGFRNLTNLEFFDASMNSLRGNLSEIGFLNKLQSLQLFENQFSGEVPAELGDFKNLVNLSLYTNQLTGPLPEKLGSWADFNFIDVSTNNLTGPIPPEMCKMGTMKKLLMLQNNFTGEIPATYAGCKTLVRFRVSQNSLSGQVPGGIWGLPNAEIIDLAGNEFEGPISSSIASAASLAQLFLSSNRFSGELPPEISQSTSLVSMELGYNNFSGQIPATIGQLTQLTCLQLQGNNFSGPIPDSIGSCSSINEINMAGNELSGQIPSTLGSLPALNFLNLSKNHLSGQIPASLSSLRLNILDLSDNGLTGLIPDSLLTEAKNGSFSGNPALCSDRITGFRRCSPGSGGNSGHVRIVMFCLTAVFVSLLALLLILFYMKKAKRGSESGRSLKADSWNLKSFHVITFTEDEILDSIKPENQIGRGGSGDVYRVVLPDGKELAVKHLAHHSDHSSGRHQRITSSTPIFSRVPPGRSRELDAEVRTLSSVRHVNVVKLYCSITSVDSSLLVYEYMPNGSLWDRLHFPGKALDWETRYEIAVGAARGLEYLHHGCERPVIHRDVKSSNILLDDRMQPRIADFGLAKILRPEYSHGDSTTRIIPGTHGYIAPEYGYTSKVNEKSDIYSFGVVLMELVTGLKPIVADSGENSDLVDWVCRRLKMNGDVMGLVDSRIADVFRESAIRVMKVAMLCTARIPSSRPSMRTVVQMLKAAQPCELLSVFVGK</sequence>
<keyword evidence="4" id="KW-1003">Cell membrane</keyword>
<evidence type="ECO:0000256" key="8">
    <source>
        <dbReference type="ARBA" id="ARBA00022679"/>
    </source>
</evidence>
<reference evidence="24 25" key="1">
    <citation type="journal article" date="2013" name="BMC Genomics">
        <title>The miniature genome of a carnivorous plant Genlisea aurea contains a low number of genes and short non-coding sequences.</title>
        <authorList>
            <person name="Leushkin E.V."/>
            <person name="Sutormin R.A."/>
            <person name="Nabieva E.R."/>
            <person name="Penin A.A."/>
            <person name="Kondrashov A.S."/>
            <person name="Logacheva M.D."/>
        </authorList>
    </citation>
    <scope>NUCLEOTIDE SEQUENCE [LARGE SCALE GENOMIC DNA]</scope>
</reference>
<evidence type="ECO:0000256" key="18">
    <source>
        <dbReference type="ARBA" id="ARBA00047899"/>
    </source>
</evidence>
<evidence type="ECO:0000256" key="10">
    <source>
        <dbReference type="ARBA" id="ARBA00022729"/>
    </source>
</evidence>
<keyword evidence="6" id="KW-0597">Phosphoprotein</keyword>
<dbReference type="SMART" id="SM00220">
    <property type="entry name" value="S_TKc"/>
    <property type="match status" value="1"/>
</dbReference>
<keyword evidence="14 20" id="KW-0067">ATP-binding</keyword>
<dbReference type="Pfam" id="PF00560">
    <property type="entry name" value="LRR_1"/>
    <property type="match status" value="7"/>
</dbReference>
<evidence type="ECO:0000256" key="9">
    <source>
        <dbReference type="ARBA" id="ARBA00022692"/>
    </source>
</evidence>
<keyword evidence="25" id="KW-1185">Reference proteome</keyword>
<evidence type="ECO:0000256" key="3">
    <source>
        <dbReference type="ARBA" id="ARBA00012513"/>
    </source>
</evidence>
<accession>S8EBC5</accession>
<keyword evidence="17" id="KW-0325">Glycoprotein</keyword>
<comment type="catalytic activity">
    <reaction evidence="19">
        <text>L-seryl-[protein] + ATP = O-phospho-L-seryl-[protein] + ADP + H(+)</text>
        <dbReference type="Rhea" id="RHEA:17989"/>
        <dbReference type="Rhea" id="RHEA-COMP:9863"/>
        <dbReference type="Rhea" id="RHEA-COMP:11604"/>
        <dbReference type="ChEBI" id="CHEBI:15378"/>
        <dbReference type="ChEBI" id="CHEBI:29999"/>
        <dbReference type="ChEBI" id="CHEBI:30616"/>
        <dbReference type="ChEBI" id="CHEBI:83421"/>
        <dbReference type="ChEBI" id="CHEBI:456216"/>
        <dbReference type="EC" id="2.7.11.1"/>
    </reaction>
</comment>
<dbReference type="PANTHER" id="PTHR48056">
    <property type="entry name" value="LRR RECEPTOR-LIKE SERINE/THREONINE-PROTEIN KINASE-RELATED"/>
    <property type="match status" value="1"/>
</dbReference>
<dbReference type="AlphaFoldDB" id="S8EBC5"/>
<evidence type="ECO:0000259" key="23">
    <source>
        <dbReference type="PROSITE" id="PS50011"/>
    </source>
</evidence>
<evidence type="ECO:0000256" key="14">
    <source>
        <dbReference type="ARBA" id="ARBA00022840"/>
    </source>
</evidence>
<feature type="non-terminal residue" evidence="24">
    <location>
        <position position="947"/>
    </location>
</feature>
<evidence type="ECO:0000256" key="20">
    <source>
        <dbReference type="PROSITE-ProRule" id="PRU10141"/>
    </source>
</evidence>
<dbReference type="PANTHER" id="PTHR48056:SF41">
    <property type="entry name" value="RECEPTOR-LIKE PROTEIN KINASE HAIKU2"/>
    <property type="match status" value="1"/>
</dbReference>
<keyword evidence="10" id="KW-0732">Signal</keyword>
<name>S8EBC5_9LAMI</name>
<dbReference type="SUPFAM" id="SSF52058">
    <property type="entry name" value="L domain-like"/>
    <property type="match status" value="3"/>
</dbReference>
<dbReference type="InterPro" id="IPR017441">
    <property type="entry name" value="Protein_kinase_ATP_BS"/>
</dbReference>
<evidence type="ECO:0000256" key="19">
    <source>
        <dbReference type="ARBA" id="ARBA00048679"/>
    </source>
</evidence>
<feature type="domain" description="Protein kinase" evidence="23">
    <location>
        <begin position="641"/>
        <end position="945"/>
    </location>
</feature>
<evidence type="ECO:0000256" key="7">
    <source>
        <dbReference type="ARBA" id="ARBA00022614"/>
    </source>
</evidence>
<keyword evidence="9 22" id="KW-0812">Transmembrane</keyword>
<dbReference type="PROSITE" id="PS00108">
    <property type="entry name" value="PROTEIN_KINASE_ST"/>
    <property type="match status" value="1"/>
</dbReference>
<dbReference type="EMBL" id="AUSU01000508">
    <property type="protein sequence ID" value="EPS73238.1"/>
    <property type="molecule type" value="Genomic_DNA"/>
</dbReference>
<dbReference type="InterPro" id="IPR032675">
    <property type="entry name" value="LRR_dom_sf"/>
</dbReference>
<dbReference type="InterPro" id="IPR011009">
    <property type="entry name" value="Kinase-like_dom_sf"/>
</dbReference>
<evidence type="ECO:0000256" key="13">
    <source>
        <dbReference type="ARBA" id="ARBA00022777"/>
    </source>
</evidence>